<reference evidence="1 2" key="1">
    <citation type="submission" date="2019-01" db="EMBL/GenBank/DDBJ databases">
        <authorList>
            <person name="Brito A."/>
        </authorList>
    </citation>
    <scope>NUCLEOTIDE SEQUENCE [LARGE SCALE GENOMIC DNA]</scope>
    <source>
        <strain evidence="1">1</strain>
    </source>
</reference>
<gene>
    <name evidence="1" type="ORF">H1P_6500009</name>
</gene>
<keyword evidence="2" id="KW-1185">Reference proteome</keyword>
<dbReference type="RefSeq" id="WP_222427404.1">
    <property type="nucleotide sequence ID" value="NZ_LR214382.1"/>
</dbReference>
<proteinExistence type="predicted"/>
<sequence>MMFGIMFALHNVDQYRAERRTDKIQTELQNRMPATVALFSPITKQSLSSEPSPNTDEETARLLRAIEVSTPHDPQVSVIVTAESPYTHCIITALPKRESLTPEDDWEYLRRQYLTGFPSNWEKDAVQAGFEGKEISVPDEKAGVFFNSRVPSSWGIIKKDDRVLGIIMFKGSI</sequence>
<accession>A0A563W2E2</accession>
<dbReference type="EMBL" id="CAACVJ010000613">
    <property type="protein sequence ID" value="VEP17874.1"/>
    <property type="molecule type" value="Genomic_DNA"/>
</dbReference>
<dbReference type="AlphaFoldDB" id="A0A563W2E2"/>
<organism evidence="1 2">
    <name type="scientific">Hyella patelloides LEGE 07179</name>
    <dbReference type="NCBI Taxonomy" id="945734"/>
    <lineage>
        <taxon>Bacteria</taxon>
        <taxon>Bacillati</taxon>
        <taxon>Cyanobacteriota</taxon>
        <taxon>Cyanophyceae</taxon>
        <taxon>Pleurocapsales</taxon>
        <taxon>Hyellaceae</taxon>
        <taxon>Hyella</taxon>
    </lineage>
</organism>
<evidence type="ECO:0000313" key="1">
    <source>
        <dbReference type="EMBL" id="VEP17874.1"/>
    </source>
</evidence>
<dbReference type="Proteomes" id="UP000320055">
    <property type="component" value="Unassembled WGS sequence"/>
</dbReference>
<evidence type="ECO:0000313" key="2">
    <source>
        <dbReference type="Proteomes" id="UP000320055"/>
    </source>
</evidence>
<protein>
    <submittedName>
        <fullName evidence="1">Uncharacterized protein</fullName>
    </submittedName>
</protein>
<name>A0A563W2E2_9CYAN</name>